<accession>A0AAV7EJK3</accession>
<gene>
    <name evidence="1" type="ORF">H6P81_014413</name>
</gene>
<dbReference type="AlphaFoldDB" id="A0AAV7EJK3"/>
<evidence type="ECO:0000313" key="2">
    <source>
        <dbReference type="Proteomes" id="UP000825729"/>
    </source>
</evidence>
<dbReference type="Proteomes" id="UP000825729">
    <property type="component" value="Unassembled WGS sequence"/>
</dbReference>
<name>A0AAV7EJK3_ARIFI</name>
<sequence>MGKYCFDECVPGLMFVKEEALRHQACNKQAELAKHPKKKLLRSQPVRLEDVLLCRIPLQSALKTPNSDDHEKKKKNPPKCVTFSDEICIFGDHQTGSDVKEEYSPWEDGEENRGGGGVKVKLVLSKQEAAKLIAMNEGQPQTLKDLLMQLSKGKELATLVSQEQRPVLCFPENGNI</sequence>
<evidence type="ECO:0000313" key="1">
    <source>
        <dbReference type="EMBL" id="KAG9448285.1"/>
    </source>
</evidence>
<keyword evidence="2" id="KW-1185">Reference proteome</keyword>
<proteinExistence type="predicted"/>
<dbReference type="EMBL" id="JAINDJ010000005">
    <property type="protein sequence ID" value="KAG9448285.1"/>
    <property type="molecule type" value="Genomic_DNA"/>
</dbReference>
<reference evidence="1 2" key="1">
    <citation type="submission" date="2021-07" db="EMBL/GenBank/DDBJ databases">
        <title>The Aristolochia fimbriata genome: insights into angiosperm evolution, floral development and chemical biosynthesis.</title>
        <authorList>
            <person name="Jiao Y."/>
        </authorList>
    </citation>
    <scope>NUCLEOTIDE SEQUENCE [LARGE SCALE GENOMIC DNA]</scope>
    <source>
        <strain evidence="1">IBCAS-2021</strain>
        <tissue evidence="1">Leaf</tissue>
    </source>
</reference>
<comment type="caution">
    <text evidence="1">The sequence shown here is derived from an EMBL/GenBank/DDBJ whole genome shotgun (WGS) entry which is preliminary data.</text>
</comment>
<organism evidence="1 2">
    <name type="scientific">Aristolochia fimbriata</name>
    <name type="common">White veined hardy Dutchman's pipe vine</name>
    <dbReference type="NCBI Taxonomy" id="158543"/>
    <lineage>
        <taxon>Eukaryota</taxon>
        <taxon>Viridiplantae</taxon>
        <taxon>Streptophyta</taxon>
        <taxon>Embryophyta</taxon>
        <taxon>Tracheophyta</taxon>
        <taxon>Spermatophyta</taxon>
        <taxon>Magnoliopsida</taxon>
        <taxon>Magnoliidae</taxon>
        <taxon>Piperales</taxon>
        <taxon>Aristolochiaceae</taxon>
        <taxon>Aristolochia</taxon>
    </lineage>
</organism>
<protein>
    <submittedName>
        <fullName evidence="1">Uncharacterized protein</fullName>
    </submittedName>
</protein>